<name>A0A0K0F2A9_STRVS</name>
<keyword evidence="1" id="KW-1185">Reference proteome</keyword>
<protein>
    <submittedName>
        <fullName evidence="2">F-type ATPase subunit delta</fullName>
    </submittedName>
</protein>
<evidence type="ECO:0000313" key="1">
    <source>
        <dbReference type="Proteomes" id="UP000035680"/>
    </source>
</evidence>
<evidence type="ECO:0000313" key="2">
    <source>
        <dbReference type="WBParaSite" id="SVE_0293700.1"/>
    </source>
</evidence>
<organism evidence="1 2">
    <name type="scientific">Strongyloides venezuelensis</name>
    <name type="common">Threadworm</name>
    <dbReference type="NCBI Taxonomy" id="75913"/>
    <lineage>
        <taxon>Eukaryota</taxon>
        <taxon>Metazoa</taxon>
        <taxon>Ecdysozoa</taxon>
        <taxon>Nematoda</taxon>
        <taxon>Chromadorea</taxon>
        <taxon>Rhabditida</taxon>
        <taxon>Tylenchina</taxon>
        <taxon>Panagrolaimomorpha</taxon>
        <taxon>Strongyloidoidea</taxon>
        <taxon>Strongyloididae</taxon>
        <taxon>Strongyloides</taxon>
    </lineage>
</organism>
<dbReference type="WBParaSite" id="SVE_0293700.1">
    <property type="protein sequence ID" value="SVE_0293700.1"/>
    <property type="gene ID" value="SVE_0293700"/>
</dbReference>
<dbReference type="Proteomes" id="UP000035680">
    <property type="component" value="Unassembled WGS sequence"/>
</dbReference>
<sequence>MAIPEQVKVLLERLEKIDLESKKDKKVEKFEMRFLIMEGITEGLKELLLRNVDGFQNLLVRFIELMDGDLYSGDPKNALTELQTKYAVLKPKLSDDKVLIGMFMNFLEKSNNILCMEIKEVFREKIVKQQFTEVSVVEKYISNSKEIFKDKTDKIAKVAKLIF</sequence>
<reference evidence="1" key="1">
    <citation type="submission" date="2014-07" db="EMBL/GenBank/DDBJ databases">
        <authorList>
            <person name="Martin A.A"/>
            <person name="De Silva N."/>
        </authorList>
    </citation>
    <scope>NUCLEOTIDE SEQUENCE</scope>
</reference>
<reference evidence="2" key="2">
    <citation type="submission" date="2015-08" db="UniProtKB">
        <authorList>
            <consortium name="WormBaseParasite"/>
        </authorList>
    </citation>
    <scope>IDENTIFICATION</scope>
</reference>
<dbReference type="AlphaFoldDB" id="A0A0K0F2A9"/>
<accession>A0A0K0F2A9</accession>
<proteinExistence type="predicted"/>